<dbReference type="AlphaFoldDB" id="A0A6G1XB77"/>
<dbReference type="InterPro" id="IPR004622">
    <property type="entry name" value="DNA_pol_HolB"/>
</dbReference>
<dbReference type="GO" id="GO:0006261">
    <property type="term" value="P:DNA-templated DNA replication"/>
    <property type="evidence" value="ECO:0007669"/>
    <property type="project" value="TreeGrafter"/>
</dbReference>
<dbReference type="FunFam" id="3.40.50.300:FF:001255">
    <property type="entry name" value="DNA polymerase III subunit delta"/>
    <property type="match status" value="1"/>
</dbReference>
<keyword evidence="1" id="KW-0548">Nucleotidyltransferase</keyword>
<evidence type="ECO:0000313" key="1">
    <source>
        <dbReference type="EMBL" id="MRG88156.1"/>
    </source>
</evidence>
<keyword evidence="1" id="KW-0808">Transferase</keyword>
<name>A0A6G1XB77_9BACI</name>
<dbReference type="SUPFAM" id="SSF52540">
    <property type="entry name" value="P-loop containing nucleoside triphosphate hydrolases"/>
    <property type="match status" value="1"/>
</dbReference>
<dbReference type="PANTHER" id="PTHR11669:SF8">
    <property type="entry name" value="DNA POLYMERASE III SUBUNIT DELTA"/>
    <property type="match status" value="1"/>
</dbReference>
<dbReference type="EC" id="2.7.7.7" evidence="1"/>
<dbReference type="NCBIfam" id="NF005972">
    <property type="entry name" value="PRK08058.1"/>
    <property type="match status" value="1"/>
</dbReference>
<proteinExistence type="predicted"/>
<gene>
    <name evidence="1" type="primary">holB</name>
    <name evidence="1" type="ORF">GH754_18020</name>
</gene>
<protein>
    <submittedName>
        <fullName evidence="1">DNA polymerase III subunit delta</fullName>
        <ecNumber evidence="1">2.7.7.7</ecNumber>
    </submittedName>
</protein>
<dbReference type="InterPro" id="IPR050238">
    <property type="entry name" value="DNA_Rep/Repair_Clamp_Loader"/>
</dbReference>
<dbReference type="InterPro" id="IPR027417">
    <property type="entry name" value="P-loop_NTPase"/>
</dbReference>
<dbReference type="GO" id="GO:0003887">
    <property type="term" value="F:DNA-directed DNA polymerase activity"/>
    <property type="evidence" value="ECO:0007669"/>
    <property type="project" value="UniProtKB-EC"/>
</dbReference>
<dbReference type="Pfam" id="PF13177">
    <property type="entry name" value="DNA_pol3_delta2"/>
    <property type="match status" value="1"/>
</dbReference>
<dbReference type="Proteomes" id="UP000480185">
    <property type="component" value="Unassembled WGS sequence"/>
</dbReference>
<sequence>MNTWGDFENVQPIVAKMLENSIKKNRISHAYLFQGPKGTGKKESSFLLAKSFFCKYLEGFNPCNECRDCKRIESGNHPDVHPIQPDGQSIKKEQITHLQKEFTYTGMESNQKVYIIEHADTMTANAANQLLKFLEEPKRSTMAILLTENGQSILNTIRSRCQTMSFKALNTKQLESRLVASGISEPISKFSAALTNDFEEAERISQDDWFAKGRTIVIKLIQVLMEGNDEAFLFLHNDWLPHFKDKDQSQIGLDLLLIWYRDYVSYLIERKDTIIYIDEKEKFEKYTFSLSRDQATKALKKILEAKNKLKANVNPTLVMEELVLQIQR</sequence>
<dbReference type="NCBIfam" id="TIGR00678">
    <property type="entry name" value="holB"/>
    <property type="match status" value="1"/>
</dbReference>
<dbReference type="GO" id="GO:0008408">
    <property type="term" value="F:3'-5' exonuclease activity"/>
    <property type="evidence" value="ECO:0007669"/>
    <property type="project" value="InterPro"/>
</dbReference>
<dbReference type="PANTHER" id="PTHR11669">
    <property type="entry name" value="REPLICATION FACTOR C / DNA POLYMERASE III GAMMA-TAU SUBUNIT"/>
    <property type="match status" value="1"/>
</dbReference>
<keyword evidence="2" id="KW-1185">Reference proteome</keyword>
<dbReference type="Gene3D" id="3.40.50.300">
    <property type="entry name" value="P-loop containing nucleotide triphosphate hydrolases"/>
    <property type="match status" value="1"/>
</dbReference>
<reference evidence="1 2" key="1">
    <citation type="submission" date="2019-11" db="EMBL/GenBank/DDBJ databases">
        <authorList>
            <person name="Li J."/>
        </authorList>
    </citation>
    <scope>NUCLEOTIDE SEQUENCE [LARGE SCALE GENOMIC DNA]</scope>
    <source>
        <strain evidence="1 2">J4</strain>
    </source>
</reference>
<dbReference type="EMBL" id="WJNH01000017">
    <property type="protein sequence ID" value="MRG88156.1"/>
    <property type="molecule type" value="Genomic_DNA"/>
</dbReference>
<comment type="caution">
    <text evidence="1">The sequence shown here is derived from an EMBL/GenBank/DDBJ whole genome shotgun (WGS) entry which is preliminary data.</text>
</comment>
<dbReference type="RefSeq" id="WP_323742099.1">
    <property type="nucleotide sequence ID" value="NZ_WJNH01000017.1"/>
</dbReference>
<evidence type="ECO:0000313" key="2">
    <source>
        <dbReference type="Proteomes" id="UP000480185"/>
    </source>
</evidence>
<organism evidence="1 2">
    <name type="scientific">Salinibacillus xinjiangensis</name>
    <dbReference type="NCBI Taxonomy" id="1229268"/>
    <lineage>
        <taxon>Bacteria</taxon>
        <taxon>Bacillati</taxon>
        <taxon>Bacillota</taxon>
        <taxon>Bacilli</taxon>
        <taxon>Bacillales</taxon>
        <taxon>Bacillaceae</taxon>
        <taxon>Salinibacillus</taxon>
    </lineage>
</organism>
<accession>A0A6G1XB77</accession>